<protein>
    <submittedName>
        <fullName evidence="1">Uncharacterized protein</fullName>
    </submittedName>
</protein>
<evidence type="ECO:0000313" key="2">
    <source>
        <dbReference type="Proteomes" id="UP000218767"/>
    </source>
</evidence>
<gene>
    <name evidence="1" type="ORF">COB20_08935</name>
</gene>
<sequence>MYLDMDFNYLASTVAESSPRKLLLQAFFWSTKLHRDVQPLLAKSNASAPKASEMTLSRPLFAHDTLKKSWMTFSVWNS</sequence>
<name>A0A2A4X4J8_9GAMM</name>
<reference evidence="2" key="1">
    <citation type="submission" date="2017-08" db="EMBL/GenBank/DDBJ databases">
        <title>A dynamic microbial community with high functional redundancy inhabits the cold, oxic subseafloor aquifer.</title>
        <authorList>
            <person name="Tully B.J."/>
            <person name="Wheat C.G."/>
            <person name="Glazer B.T."/>
            <person name="Huber J.A."/>
        </authorList>
    </citation>
    <scope>NUCLEOTIDE SEQUENCE [LARGE SCALE GENOMIC DNA]</scope>
</reference>
<dbReference type="Proteomes" id="UP000218767">
    <property type="component" value="Unassembled WGS sequence"/>
</dbReference>
<organism evidence="1 2">
    <name type="scientific">SAR86 cluster bacterium</name>
    <dbReference type="NCBI Taxonomy" id="2030880"/>
    <lineage>
        <taxon>Bacteria</taxon>
        <taxon>Pseudomonadati</taxon>
        <taxon>Pseudomonadota</taxon>
        <taxon>Gammaproteobacteria</taxon>
        <taxon>SAR86 cluster</taxon>
    </lineage>
</organism>
<accession>A0A2A4X4J8</accession>
<comment type="caution">
    <text evidence="1">The sequence shown here is derived from an EMBL/GenBank/DDBJ whole genome shotgun (WGS) entry which is preliminary data.</text>
</comment>
<dbReference type="EMBL" id="NVUL01000049">
    <property type="protein sequence ID" value="PCI77049.1"/>
    <property type="molecule type" value="Genomic_DNA"/>
</dbReference>
<dbReference type="AlphaFoldDB" id="A0A2A4X4J8"/>
<evidence type="ECO:0000313" key="1">
    <source>
        <dbReference type="EMBL" id="PCI77049.1"/>
    </source>
</evidence>
<proteinExistence type="predicted"/>